<keyword evidence="3" id="KW-1185">Reference proteome</keyword>
<accession>A0A7R7GYI5</accession>
<dbReference type="EMBL" id="AP024237">
    <property type="protein sequence ID" value="BCO38055.1"/>
    <property type="molecule type" value="Genomic_DNA"/>
</dbReference>
<evidence type="ECO:0000256" key="1">
    <source>
        <dbReference type="SAM" id="MobiDB-lite"/>
    </source>
</evidence>
<feature type="region of interest" description="Disordered" evidence="1">
    <location>
        <begin position="84"/>
        <end position="198"/>
    </location>
</feature>
<protein>
    <submittedName>
        <fullName evidence="2">Uncharacterized protein</fullName>
    </submittedName>
</protein>
<organism evidence="2 3">
    <name type="scientific">Mycobacterium heckeshornense</name>
    <dbReference type="NCBI Taxonomy" id="110505"/>
    <lineage>
        <taxon>Bacteria</taxon>
        <taxon>Bacillati</taxon>
        <taxon>Actinomycetota</taxon>
        <taxon>Actinomycetes</taxon>
        <taxon>Mycobacteriales</taxon>
        <taxon>Mycobacteriaceae</taxon>
        <taxon>Mycobacterium</taxon>
    </lineage>
</organism>
<dbReference type="Proteomes" id="UP000595446">
    <property type="component" value="Chromosome"/>
</dbReference>
<reference evidence="2 3" key="1">
    <citation type="submission" date="2020-12" db="EMBL/GenBank/DDBJ databases">
        <title>Complete genome sequence of Mycobacterium heckeshornense JCM 15655T, closely related to a pathogenic non-tuberculous mycobacterial species Mycobacterium xenopi.</title>
        <authorList>
            <person name="Yoshida M."/>
            <person name="Fukano H."/>
            <person name="Asakura T."/>
            <person name="Suzuki M."/>
            <person name="Hoshino Y."/>
        </authorList>
    </citation>
    <scope>NUCLEOTIDE SEQUENCE [LARGE SCALE GENOMIC DNA]</scope>
    <source>
        <strain evidence="2 3">JCM 15655</strain>
    </source>
</reference>
<proteinExistence type="predicted"/>
<evidence type="ECO:0000313" key="3">
    <source>
        <dbReference type="Proteomes" id="UP000595446"/>
    </source>
</evidence>
<gene>
    <name evidence="2" type="ORF">MHEC_44880</name>
</gene>
<feature type="compositionally biased region" description="Low complexity" evidence="1">
    <location>
        <begin position="139"/>
        <end position="161"/>
    </location>
</feature>
<evidence type="ECO:0000313" key="2">
    <source>
        <dbReference type="EMBL" id="BCO38055.1"/>
    </source>
</evidence>
<sequence>MSEQPKNARALNALTYEQRLNHPRRCTARRQRDGKPCGRFAVRGHHVCGLHGGNSPQAQRKAKQRLNFAKAIMLERAVRGIAPDPRVSPADKRLAKAVGQRAGKPIRRAAKRPAGPPIPPKTAAPAFQPELAGTEPQAERPATPLPAAERPAPLRPAFAEPTEPPKRALTTAEDALADVARANRRAGALNQGKRRRRR</sequence>
<name>A0A7R7GYI5_9MYCO</name>
<dbReference type="AlphaFoldDB" id="A0A7R7GYI5"/>